<comment type="caution">
    <text evidence="2">The sequence shown here is derived from an EMBL/GenBank/DDBJ whole genome shotgun (WGS) entry which is preliminary data.</text>
</comment>
<dbReference type="EMBL" id="APWK03000097">
    <property type="protein sequence ID" value="PHH51320.1"/>
    <property type="molecule type" value="Genomic_DNA"/>
</dbReference>
<name>A0A2C5X031_9PEZI</name>
<evidence type="ECO:0000313" key="3">
    <source>
        <dbReference type="Proteomes" id="UP000222788"/>
    </source>
</evidence>
<proteinExistence type="predicted"/>
<sequence>MSRPNSIDVELEIAAAARDPAPRGRAVGTTVAAALRPRPVRVGAGAGAGSSSISSITSSSSGITTCFVALPRGAAVFLADVLAAAVLAGAAVLLFPRSVAGAGCSFSDSIASSGAI</sequence>
<reference evidence="2 3" key="2">
    <citation type="journal article" date="2013" name="IMA Fungus">
        <title>IMA Genome-F 1: Ceratocystis fimbriata: Draft nuclear genome sequence for the plant pathogen, Ceratocystis fimbriata.</title>
        <authorList>
            <person name="Wilken P.M."/>
            <person name="Steenkamp E.T."/>
            <person name="Wingfield M.J."/>
            <person name="de Beer Z.W."/>
            <person name="Wingfield B.D."/>
        </authorList>
    </citation>
    <scope>NUCLEOTIDE SEQUENCE [LARGE SCALE GENOMIC DNA]</scope>
    <source>
        <strain evidence="2 3">CBS 114723</strain>
    </source>
</reference>
<keyword evidence="3" id="KW-1185">Reference proteome</keyword>
<accession>A0A2C5X031</accession>
<keyword evidence="1" id="KW-0812">Transmembrane</keyword>
<evidence type="ECO:0000313" key="2">
    <source>
        <dbReference type="EMBL" id="PHH51320.1"/>
    </source>
</evidence>
<feature type="transmembrane region" description="Helical" evidence="1">
    <location>
        <begin position="74"/>
        <end position="95"/>
    </location>
</feature>
<dbReference type="AlphaFoldDB" id="A0A2C5X031"/>
<organism evidence="2 3">
    <name type="scientific">Ceratocystis fimbriata CBS 114723</name>
    <dbReference type="NCBI Taxonomy" id="1035309"/>
    <lineage>
        <taxon>Eukaryota</taxon>
        <taxon>Fungi</taxon>
        <taxon>Dikarya</taxon>
        <taxon>Ascomycota</taxon>
        <taxon>Pezizomycotina</taxon>
        <taxon>Sordariomycetes</taxon>
        <taxon>Hypocreomycetidae</taxon>
        <taxon>Microascales</taxon>
        <taxon>Ceratocystidaceae</taxon>
        <taxon>Ceratocystis</taxon>
    </lineage>
</organism>
<reference evidence="2 3" key="1">
    <citation type="journal article" date="2013" name="Fungal Biol.">
        <title>Analysis of microsatellite markers in the genome of the plant pathogen Ceratocystis fimbriata.</title>
        <authorList>
            <person name="Simpson M.C."/>
            <person name="Wilken P.M."/>
            <person name="Coetzee M.P."/>
            <person name="Wingfield M.J."/>
            <person name="Wingfield B.D."/>
        </authorList>
    </citation>
    <scope>NUCLEOTIDE SEQUENCE [LARGE SCALE GENOMIC DNA]</scope>
    <source>
        <strain evidence="2 3">CBS 114723</strain>
    </source>
</reference>
<keyword evidence="1" id="KW-1133">Transmembrane helix</keyword>
<keyword evidence="1" id="KW-0472">Membrane</keyword>
<protein>
    <submittedName>
        <fullName evidence="2">Uncharacterized protein</fullName>
    </submittedName>
</protein>
<dbReference type="Proteomes" id="UP000222788">
    <property type="component" value="Unassembled WGS sequence"/>
</dbReference>
<evidence type="ECO:0000256" key="1">
    <source>
        <dbReference type="SAM" id="Phobius"/>
    </source>
</evidence>
<gene>
    <name evidence="2" type="ORF">CFIMG_008723RA00001</name>
</gene>